<dbReference type="OrthoDB" id="6361633at2759"/>
<feature type="transmembrane region" description="Helical" evidence="7">
    <location>
        <begin position="57"/>
        <end position="79"/>
    </location>
</feature>
<evidence type="ECO:0000256" key="5">
    <source>
        <dbReference type="ARBA" id="ARBA00023136"/>
    </source>
</evidence>
<keyword evidence="3 7" id="KW-0812">Transmembrane</keyword>
<reference evidence="8" key="3">
    <citation type="submission" date="2025-09" db="UniProtKB">
        <authorList>
            <consortium name="Ensembl"/>
        </authorList>
    </citation>
    <scope>IDENTIFICATION</scope>
</reference>
<dbReference type="AlphaFoldDB" id="A0A8C3F582"/>
<organism evidence="8 9">
    <name type="scientific">Chrysemys picta bellii</name>
    <name type="common">Western painted turtle</name>
    <name type="synonym">Emys bellii</name>
    <dbReference type="NCBI Taxonomy" id="8478"/>
    <lineage>
        <taxon>Eukaryota</taxon>
        <taxon>Metazoa</taxon>
        <taxon>Chordata</taxon>
        <taxon>Craniata</taxon>
        <taxon>Vertebrata</taxon>
        <taxon>Euteleostomi</taxon>
        <taxon>Archelosauria</taxon>
        <taxon>Testudinata</taxon>
        <taxon>Testudines</taxon>
        <taxon>Cryptodira</taxon>
        <taxon>Durocryptodira</taxon>
        <taxon>Testudinoidea</taxon>
        <taxon>Emydidae</taxon>
        <taxon>Chrysemys</taxon>
    </lineage>
</organism>
<dbReference type="FunFam" id="1.10.1450.10:FF:000025">
    <property type="entry name" value="Tetraspanin"/>
    <property type="match status" value="1"/>
</dbReference>
<comment type="subcellular location">
    <subcellularLocation>
        <location evidence="1 7">Membrane</location>
        <topology evidence="1 7">Multi-pass membrane protein</topology>
    </subcellularLocation>
</comment>
<dbReference type="PIRSF" id="PIRSF002419">
    <property type="entry name" value="Tetraspanin"/>
    <property type="match status" value="1"/>
</dbReference>
<proteinExistence type="inferred from homology"/>
<gene>
    <name evidence="8" type="primary">TSPAN19</name>
</gene>
<evidence type="ECO:0000313" key="9">
    <source>
        <dbReference type="Proteomes" id="UP000694380"/>
    </source>
</evidence>
<protein>
    <recommendedName>
        <fullName evidence="7">Tetraspanin</fullName>
    </recommendedName>
</protein>
<dbReference type="InterPro" id="IPR018499">
    <property type="entry name" value="Tetraspanin/Peripherin"/>
</dbReference>
<dbReference type="Proteomes" id="UP000694380">
    <property type="component" value="Chromosome 1"/>
</dbReference>
<dbReference type="GO" id="GO:0005886">
    <property type="term" value="C:plasma membrane"/>
    <property type="evidence" value="ECO:0007669"/>
    <property type="project" value="TreeGrafter"/>
</dbReference>
<dbReference type="Gene3D" id="1.10.1450.10">
    <property type="entry name" value="Tetraspanin"/>
    <property type="match status" value="1"/>
</dbReference>
<evidence type="ECO:0000256" key="6">
    <source>
        <dbReference type="PIRSR" id="PIRSR002419-1"/>
    </source>
</evidence>
<feature type="disulfide bond" evidence="6">
    <location>
        <begin position="156"/>
        <end position="178"/>
    </location>
</feature>
<dbReference type="Ensembl" id="ENSCPBT00000000104.1">
    <property type="protein sequence ID" value="ENSCPBP00000000073.1"/>
    <property type="gene ID" value="ENSCPBG00000000080.1"/>
</dbReference>
<evidence type="ECO:0000313" key="8">
    <source>
        <dbReference type="Ensembl" id="ENSCPBP00000000073.1"/>
    </source>
</evidence>
<accession>A0A8C3F582</accession>
<keyword evidence="4 7" id="KW-1133">Transmembrane helix</keyword>
<name>A0A8C3F582_CHRPI</name>
<dbReference type="PRINTS" id="PR00259">
    <property type="entry name" value="TMFOUR"/>
</dbReference>
<reference evidence="8" key="1">
    <citation type="journal article" date="2015" name="Genome Biol. Evol.">
        <title>Physical Mapping and Refinement of the Painted Turtle Genome (Chrysemys picta) Inform Amniote Genome Evolution and Challenge Turtle-Bird Chromosomal Conservation.</title>
        <authorList>
            <person name="Badenhorst D."/>
            <person name="Hillier L.W."/>
            <person name="Literman R."/>
            <person name="Montiel E.E."/>
            <person name="Radhakrishnan S."/>
            <person name="Shen Y."/>
            <person name="Minx P."/>
            <person name="Janes D.E."/>
            <person name="Warren W.C."/>
            <person name="Edwards S.V."/>
            <person name="Valenzuela N."/>
        </authorList>
    </citation>
    <scope>NUCLEOTIDE SEQUENCE [LARGE SCALE GENOMIC DNA]</scope>
</reference>
<dbReference type="KEGG" id="cpic:101946040"/>
<evidence type="ECO:0000256" key="3">
    <source>
        <dbReference type="ARBA" id="ARBA00022692"/>
    </source>
</evidence>
<dbReference type="PANTHER" id="PTHR19282:SF211">
    <property type="entry name" value="TETRASPANIN-19"/>
    <property type="match status" value="1"/>
</dbReference>
<feature type="disulfide bond" evidence="6">
    <location>
        <begin position="155"/>
        <end position="190"/>
    </location>
</feature>
<dbReference type="CTD" id="144448"/>
<dbReference type="GeneTree" id="ENSGT00940000163725"/>
<dbReference type="Pfam" id="PF00335">
    <property type="entry name" value="Tetraspanin"/>
    <property type="match status" value="1"/>
</dbReference>
<keyword evidence="5 7" id="KW-0472">Membrane</keyword>
<feature type="transmembrane region" description="Helical" evidence="7">
    <location>
        <begin position="216"/>
        <end position="239"/>
    </location>
</feature>
<evidence type="ECO:0000256" key="2">
    <source>
        <dbReference type="ARBA" id="ARBA00006840"/>
    </source>
</evidence>
<keyword evidence="9" id="KW-1185">Reference proteome</keyword>
<keyword evidence="6" id="KW-1015">Disulfide bond</keyword>
<sequence length="251" mass="29010">MEPRDKILILKYFLSSFNGIFLVLGLMLMMFGMWLLIDRNNLFTVLSFTGENHLVAYISYMLLGVGSIIVFISFLGFLGSFEEIRWLLILYLGLIVLLFGIQVAMPVLIYIRKEEVQIMWNDRIDAVISNYGNKNLTGREHEWDILNAVQHTLECCGRHNSTDWKKNENKEHTNQVPCSCTKSNRKEWFCDATANEVYTKGCDEYIKMWFENNTSVLIAINIALLAVEVLLFTVGVLLFKNTKKNKISLKE</sequence>
<evidence type="ECO:0000256" key="7">
    <source>
        <dbReference type="RuleBase" id="RU361218"/>
    </source>
</evidence>
<feature type="transmembrane region" description="Helical" evidence="7">
    <location>
        <begin position="12"/>
        <end position="37"/>
    </location>
</feature>
<evidence type="ECO:0000256" key="1">
    <source>
        <dbReference type="ARBA" id="ARBA00004141"/>
    </source>
</evidence>
<evidence type="ECO:0000256" key="4">
    <source>
        <dbReference type="ARBA" id="ARBA00022989"/>
    </source>
</evidence>
<dbReference type="SUPFAM" id="SSF48652">
    <property type="entry name" value="Tetraspanin"/>
    <property type="match status" value="1"/>
</dbReference>
<feature type="transmembrane region" description="Helical" evidence="7">
    <location>
        <begin position="86"/>
        <end position="111"/>
    </location>
</feature>
<comment type="similarity">
    <text evidence="2 7">Belongs to the tetraspanin (TM4SF) family.</text>
</comment>
<reference evidence="8" key="2">
    <citation type="submission" date="2025-08" db="UniProtKB">
        <authorList>
            <consortium name="Ensembl"/>
        </authorList>
    </citation>
    <scope>IDENTIFICATION</scope>
</reference>
<dbReference type="GeneID" id="101946040"/>
<dbReference type="PANTHER" id="PTHR19282">
    <property type="entry name" value="TETRASPANIN"/>
    <property type="match status" value="1"/>
</dbReference>
<dbReference type="InterPro" id="IPR000301">
    <property type="entry name" value="Tetraspanin_animals"/>
</dbReference>
<dbReference type="OMA" id="CENKINI"/>
<dbReference type="InterPro" id="IPR008952">
    <property type="entry name" value="Tetraspanin_EC2_sf"/>
</dbReference>